<evidence type="ECO:0000313" key="3">
    <source>
        <dbReference type="Proteomes" id="UP000440578"/>
    </source>
</evidence>
<feature type="region of interest" description="Disordered" evidence="1">
    <location>
        <begin position="1"/>
        <end position="75"/>
    </location>
</feature>
<dbReference type="OrthoDB" id="3355217at2759"/>
<feature type="compositionally biased region" description="Pro residues" evidence="1">
    <location>
        <begin position="57"/>
        <end position="70"/>
    </location>
</feature>
<protein>
    <submittedName>
        <fullName evidence="2">Protein SSUH2</fullName>
    </submittedName>
</protein>
<evidence type="ECO:0000256" key="1">
    <source>
        <dbReference type="SAM" id="MobiDB-lite"/>
    </source>
</evidence>
<dbReference type="Proteomes" id="UP000440578">
    <property type="component" value="Unassembled WGS sequence"/>
</dbReference>
<evidence type="ECO:0000313" key="2">
    <source>
        <dbReference type="EMBL" id="KAF0296854.1"/>
    </source>
</evidence>
<organism evidence="2 3">
    <name type="scientific">Amphibalanus amphitrite</name>
    <name type="common">Striped barnacle</name>
    <name type="synonym">Balanus amphitrite</name>
    <dbReference type="NCBI Taxonomy" id="1232801"/>
    <lineage>
        <taxon>Eukaryota</taxon>
        <taxon>Metazoa</taxon>
        <taxon>Ecdysozoa</taxon>
        <taxon>Arthropoda</taxon>
        <taxon>Crustacea</taxon>
        <taxon>Multicrustacea</taxon>
        <taxon>Cirripedia</taxon>
        <taxon>Thoracica</taxon>
        <taxon>Thoracicalcarea</taxon>
        <taxon>Balanomorpha</taxon>
        <taxon>Balanoidea</taxon>
        <taxon>Balanidae</taxon>
        <taxon>Amphibalaninae</taxon>
        <taxon>Amphibalanus</taxon>
    </lineage>
</organism>
<dbReference type="EMBL" id="VIIS01001528">
    <property type="protein sequence ID" value="KAF0296854.1"/>
    <property type="molecule type" value="Genomic_DNA"/>
</dbReference>
<feature type="compositionally biased region" description="Basic and acidic residues" evidence="1">
    <location>
        <begin position="1"/>
        <end position="14"/>
    </location>
</feature>
<gene>
    <name evidence="2" type="primary">ssuh2_5</name>
    <name evidence="2" type="ORF">FJT64_005700</name>
</gene>
<keyword evidence="3" id="KW-1185">Reference proteome</keyword>
<proteinExistence type="predicted"/>
<sequence length="224" mass="24745">MDFLKPETAAKLEGRASLTPDEELAEEGSDPSPTAPPIDSMDKLPGYEGLDFTGGGAPPPPPAALPPPPENYGQVNVQHEVPSTERIREIVAGYVAEHCCFGKGPIEDMKIVTVTPTPALKYTLETMTETRITRWNYTCRGVNLNSVAEVPNTQTVRVCHNCRGLRETRCTGCHGHGYRHSVQSVPVFCVTYHYDGKQDNFFIYGNSQKIHFPDYPKQCCCVVM</sequence>
<dbReference type="PANTHER" id="PTHR48465">
    <property type="entry name" value="PROTEIN SSUH2 HOMOLOG"/>
    <property type="match status" value="1"/>
</dbReference>
<feature type="compositionally biased region" description="Acidic residues" evidence="1">
    <location>
        <begin position="20"/>
        <end position="29"/>
    </location>
</feature>
<accession>A0A6A4VZ55</accession>
<dbReference type="PANTHER" id="PTHR48465:SF1">
    <property type="entry name" value="PROTEIN SSUH2 HOMOLOG"/>
    <property type="match status" value="1"/>
</dbReference>
<comment type="caution">
    <text evidence="2">The sequence shown here is derived from an EMBL/GenBank/DDBJ whole genome shotgun (WGS) entry which is preliminary data.</text>
</comment>
<reference evidence="2 3" key="1">
    <citation type="submission" date="2019-07" db="EMBL/GenBank/DDBJ databases">
        <title>Draft genome assembly of a fouling barnacle, Amphibalanus amphitrite (Darwin, 1854): The first reference genome for Thecostraca.</title>
        <authorList>
            <person name="Kim W."/>
        </authorList>
    </citation>
    <scope>NUCLEOTIDE SEQUENCE [LARGE SCALE GENOMIC DNA]</scope>
    <source>
        <strain evidence="2">SNU_AA5</strain>
        <tissue evidence="2">Soma without cirri and trophi</tissue>
    </source>
</reference>
<name>A0A6A4VZ55_AMPAM</name>
<dbReference type="AlphaFoldDB" id="A0A6A4VZ55"/>
<dbReference type="InterPro" id="IPR052789">
    <property type="entry name" value="SSUH2_homolog"/>
</dbReference>